<proteinExistence type="inferred from homology"/>
<dbReference type="GO" id="GO:0005886">
    <property type="term" value="C:plasma membrane"/>
    <property type="evidence" value="ECO:0007669"/>
    <property type="project" value="UniProtKB-SubCell"/>
</dbReference>
<evidence type="ECO:0000259" key="9">
    <source>
        <dbReference type="PROSITE" id="PS50885"/>
    </source>
</evidence>
<dbReference type="SMART" id="SM00283">
    <property type="entry name" value="MA"/>
    <property type="match status" value="1"/>
</dbReference>
<dbReference type="Gene3D" id="6.10.340.10">
    <property type="match status" value="1"/>
</dbReference>
<dbReference type="PRINTS" id="PR00260">
    <property type="entry name" value="CHEMTRNSDUCR"/>
</dbReference>
<feature type="transmembrane region" description="Helical" evidence="6">
    <location>
        <begin position="14"/>
        <end position="36"/>
    </location>
</feature>
<dbReference type="PROSITE" id="PS50885">
    <property type="entry name" value="HAMP"/>
    <property type="match status" value="1"/>
</dbReference>
<dbReference type="PANTHER" id="PTHR32089">
    <property type="entry name" value="METHYL-ACCEPTING CHEMOTAXIS PROTEIN MCPB"/>
    <property type="match status" value="1"/>
</dbReference>
<evidence type="ECO:0000256" key="5">
    <source>
        <dbReference type="PROSITE-ProRule" id="PRU00284"/>
    </source>
</evidence>
<organism evidence="10 11">
    <name type="scientific">Phreatobacter oligotrophus</name>
    <dbReference type="NCBI Taxonomy" id="1122261"/>
    <lineage>
        <taxon>Bacteria</taxon>
        <taxon>Pseudomonadati</taxon>
        <taxon>Pseudomonadota</taxon>
        <taxon>Alphaproteobacteria</taxon>
        <taxon>Hyphomicrobiales</taxon>
        <taxon>Phreatobacteraceae</taxon>
        <taxon>Phreatobacter</taxon>
    </lineage>
</organism>
<keyword evidence="6" id="KW-0812">Transmembrane</keyword>
<dbReference type="Pfam" id="PF00015">
    <property type="entry name" value="MCPsignal"/>
    <property type="match status" value="1"/>
</dbReference>
<dbReference type="PROSITE" id="PS50111">
    <property type="entry name" value="CHEMOTAXIS_TRANSDUC_2"/>
    <property type="match status" value="1"/>
</dbReference>
<keyword evidence="3 5" id="KW-0807">Transducer</keyword>
<dbReference type="InterPro" id="IPR003660">
    <property type="entry name" value="HAMP_dom"/>
</dbReference>
<dbReference type="Proteomes" id="UP000241808">
    <property type="component" value="Unassembled WGS sequence"/>
</dbReference>
<comment type="subcellular location">
    <subcellularLocation>
        <location evidence="1">Cell inner membrane</location>
        <topology evidence="1">Multi-pass membrane protein</topology>
    </subcellularLocation>
</comment>
<dbReference type="EMBL" id="PZZL01000002">
    <property type="protein sequence ID" value="PTM60851.1"/>
    <property type="molecule type" value="Genomic_DNA"/>
</dbReference>
<dbReference type="GO" id="GO:0006935">
    <property type="term" value="P:chemotaxis"/>
    <property type="evidence" value="ECO:0007669"/>
    <property type="project" value="InterPro"/>
</dbReference>
<feature type="transmembrane region" description="Helical" evidence="6">
    <location>
        <begin position="194"/>
        <end position="215"/>
    </location>
</feature>
<dbReference type="GO" id="GO:0007165">
    <property type="term" value="P:signal transduction"/>
    <property type="evidence" value="ECO:0007669"/>
    <property type="project" value="UniProtKB-KW"/>
</dbReference>
<dbReference type="SUPFAM" id="SSF58104">
    <property type="entry name" value="Methyl-accepting chemotaxis protein (MCP) signaling domain"/>
    <property type="match status" value="1"/>
</dbReference>
<dbReference type="Gene3D" id="1.10.287.950">
    <property type="entry name" value="Methyl-accepting chemotaxis protein"/>
    <property type="match status" value="1"/>
</dbReference>
<dbReference type="RefSeq" id="WP_108174792.1">
    <property type="nucleotide sequence ID" value="NZ_PZZL01000002.1"/>
</dbReference>
<protein>
    <submittedName>
        <fullName evidence="10">Methyl-accepting chemotaxis sensory transducer</fullName>
    </submittedName>
</protein>
<evidence type="ECO:0000256" key="4">
    <source>
        <dbReference type="ARBA" id="ARBA00029447"/>
    </source>
</evidence>
<dbReference type="CDD" id="cd06225">
    <property type="entry name" value="HAMP"/>
    <property type="match status" value="1"/>
</dbReference>
<keyword evidence="11" id="KW-1185">Reference proteome</keyword>
<comment type="similarity">
    <text evidence="4">Belongs to the methyl-accepting chemotaxis (MCP) protein family.</text>
</comment>
<dbReference type="SMART" id="SM00304">
    <property type="entry name" value="HAMP"/>
    <property type="match status" value="1"/>
</dbReference>
<keyword evidence="2" id="KW-1003">Cell membrane</keyword>
<name>A0A2T4ZG07_9HYPH</name>
<evidence type="ECO:0000259" key="8">
    <source>
        <dbReference type="PROSITE" id="PS50192"/>
    </source>
</evidence>
<feature type="domain" description="HAMP" evidence="9">
    <location>
        <begin position="213"/>
        <end position="266"/>
    </location>
</feature>
<keyword evidence="2" id="KW-0997">Cell inner membrane</keyword>
<dbReference type="OrthoDB" id="7293398at2"/>
<dbReference type="GO" id="GO:0004888">
    <property type="term" value="F:transmembrane signaling receptor activity"/>
    <property type="evidence" value="ECO:0007669"/>
    <property type="project" value="InterPro"/>
</dbReference>
<dbReference type="PROSITE" id="PS50192">
    <property type="entry name" value="T_SNARE"/>
    <property type="match status" value="1"/>
</dbReference>
<reference evidence="10 11" key="1">
    <citation type="submission" date="2018-04" db="EMBL/GenBank/DDBJ databases">
        <title>Genomic Encyclopedia of Archaeal and Bacterial Type Strains, Phase II (KMG-II): from individual species to whole genera.</title>
        <authorList>
            <person name="Goeker M."/>
        </authorList>
    </citation>
    <scope>NUCLEOTIDE SEQUENCE [LARGE SCALE GENOMIC DNA]</scope>
    <source>
        <strain evidence="10 11">DSM 25521</strain>
    </source>
</reference>
<dbReference type="PANTHER" id="PTHR32089:SF112">
    <property type="entry name" value="LYSOZYME-LIKE PROTEIN-RELATED"/>
    <property type="match status" value="1"/>
</dbReference>
<dbReference type="InterPro" id="IPR004090">
    <property type="entry name" value="Chemotax_Me-accpt_rcpt"/>
</dbReference>
<feature type="domain" description="Methyl-accepting transducer" evidence="7">
    <location>
        <begin position="306"/>
        <end position="542"/>
    </location>
</feature>
<dbReference type="InterPro" id="IPR004089">
    <property type="entry name" value="MCPsignal_dom"/>
</dbReference>
<accession>A0A2T4ZG07</accession>
<comment type="caution">
    <text evidence="10">The sequence shown here is derived from an EMBL/GenBank/DDBJ whole genome shotgun (WGS) entry which is preliminary data.</text>
</comment>
<dbReference type="InterPro" id="IPR000727">
    <property type="entry name" value="T_SNARE_dom"/>
</dbReference>
<dbReference type="AlphaFoldDB" id="A0A2T4ZG07"/>
<keyword evidence="6" id="KW-0472">Membrane</keyword>
<feature type="domain" description="T-SNARE coiled-coil homology" evidence="8">
    <location>
        <begin position="458"/>
        <end position="520"/>
    </location>
</feature>
<evidence type="ECO:0000256" key="2">
    <source>
        <dbReference type="ARBA" id="ARBA00022519"/>
    </source>
</evidence>
<evidence type="ECO:0000256" key="3">
    <source>
        <dbReference type="ARBA" id="ARBA00023224"/>
    </source>
</evidence>
<keyword evidence="6" id="KW-1133">Transmembrane helix</keyword>
<evidence type="ECO:0000313" key="11">
    <source>
        <dbReference type="Proteomes" id="UP000241808"/>
    </source>
</evidence>
<evidence type="ECO:0000259" key="7">
    <source>
        <dbReference type="PROSITE" id="PS50111"/>
    </source>
</evidence>
<evidence type="ECO:0000256" key="1">
    <source>
        <dbReference type="ARBA" id="ARBA00004429"/>
    </source>
</evidence>
<dbReference type="Pfam" id="PF00672">
    <property type="entry name" value="HAMP"/>
    <property type="match status" value="1"/>
</dbReference>
<evidence type="ECO:0000256" key="6">
    <source>
        <dbReference type="SAM" id="Phobius"/>
    </source>
</evidence>
<sequence>MNRLLRNIPIAPKILIAMGLLLATMLIVTATAFWGFGAIHDARREIEASVVRVEQAGRGTANLLSYARAVEFLPIEMPIAEREAFEKQVVDEAARFRRRLEQLEAGARQQAGRDDVAKMRQLLAQHEERGQRIKALSRDGAFDDAGKIAFESAGIIASIRQVMRGLEDRAMQRQNDAVTASDAALTQAKWSIGIVLAVGVVTSLALAGFILIGFITRPLNAMTEAMLKVADGDTAVAVPALGQADEIGKLAGALETFKANLIESRRLAAEREAEQAAKERRADVVAAAVAEFEHSVGEVVSTVSSASTELEAAASTLTGTAEATQHKSGMVAAASEQASGNVQAVAAATDEMTSSIHEIARQVQHSNAKARAAVADVKATDTKVTELLDAAGRIGEVVKLITAVAEQTNLLALNATIEAARAGEAGKGFAVVASEVKQLAGQTAKATEAIGAQITAMQAATREAAASIQMIGATIVEVSDVAAAIAAAVEEQGAATQEIARNVQQAAKGTVEVATSIVEVNQGAVETGSASTQVLSAAQELSQQGVRLKSEVDRFLATVRAA</sequence>
<evidence type="ECO:0000313" key="10">
    <source>
        <dbReference type="EMBL" id="PTM60851.1"/>
    </source>
</evidence>
<gene>
    <name evidence="10" type="ORF">C8P69_102235</name>
</gene>